<feature type="compositionally biased region" description="Polar residues" evidence="5">
    <location>
        <begin position="796"/>
        <end position="824"/>
    </location>
</feature>
<feature type="region of interest" description="Disordered" evidence="5">
    <location>
        <begin position="1919"/>
        <end position="1948"/>
    </location>
</feature>
<feature type="compositionally biased region" description="Basic and acidic residues" evidence="5">
    <location>
        <begin position="1217"/>
        <end position="1231"/>
    </location>
</feature>
<reference evidence="9" key="2">
    <citation type="submission" date="2025-09" db="UniProtKB">
        <authorList>
            <consortium name="Ensembl"/>
        </authorList>
    </citation>
    <scope>IDENTIFICATION</scope>
</reference>
<feature type="region of interest" description="Disordered" evidence="5">
    <location>
        <begin position="1334"/>
        <end position="1370"/>
    </location>
</feature>
<evidence type="ECO:0000313" key="10">
    <source>
        <dbReference type="Proteomes" id="UP000264800"/>
    </source>
</evidence>
<dbReference type="GO" id="GO:0005654">
    <property type="term" value="C:nucleoplasm"/>
    <property type="evidence" value="ECO:0007669"/>
    <property type="project" value="TreeGrafter"/>
</dbReference>
<dbReference type="SMART" id="SM00013">
    <property type="entry name" value="LRRNT"/>
    <property type="match status" value="1"/>
</dbReference>
<feature type="domain" description="Ig-like" evidence="8">
    <location>
        <begin position="262"/>
        <end position="359"/>
    </location>
</feature>
<feature type="compositionally biased region" description="Basic and acidic residues" evidence="5">
    <location>
        <begin position="875"/>
        <end position="889"/>
    </location>
</feature>
<dbReference type="InterPro" id="IPR039191">
    <property type="entry name" value="Nopp140-like"/>
</dbReference>
<feature type="compositionally biased region" description="Basic residues" evidence="5">
    <location>
        <begin position="582"/>
        <end position="591"/>
    </location>
</feature>
<name>A0A3Q3AZM5_KRYMA</name>
<dbReference type="OrthoDB" id="8445060at2759"/>
<dbReference type="RefSeq" id="XP_017278947.1">
    <property type="nucleotide sequence ID" value="XM_017423458.3"/>
</dbReference>
<dbReference type="SMART" id="SM00409">
    <property type="entry name" value="IG"/>
    <property type="match status" value="1"/>
</dbReference>
<feature type="region of interest" description="Disordered" evidence="5">
    <location>
        <begin position="1630"/>
        <end position="1660"/>
    </location>
</feature>
<keyword evidence="1" id="KW-0433">Leucine-rich repeat</keyword>
<feature type="compositionally biased region" description="Pro residues" evidence="5">
    <location>
        <begin position="1975"/>
        <end position="1989"/>
    </location>
</feature>
<dbReference type="InterPro" id="IPR032675">
    <property type="entry name" value="LRR_dom_sf"/>
</dbReference>
<evidence type="ECO:0000256" key="7">
    <source>
        <dbReference type="SAM" id="SignalP"/>
    </source>
</evidence>
<feature type="region of interest" description="Disordered" evidence="5">
    <location>
        <begin position="512"/>
        <end position="594"/>
    </location>
</feature>
<evidence type="ECO:0000259" key="8">
    <source>
        <dbReference type="PROSITE" id="PS50835"/>
    </source>
</evidence>
<accession>A0A3Q3AZM5</accession>
<organism evidence="9 10">
    <name type="scientific">Kryptolebias marmoratus</name>
    <name type="common">Mangrove killifish</name>
    <name type="synonym">Rivulus marmoratus</name>
    <dbReference type="NCBI Taxonomy" id="37003"/>
    <lineage>
        <taxon>Eukaryota</taxon>
        <taxon>Metazoa</taxon>
        <taxon>Chordata</taxon>
        <taxon>Craniata</taxon>
        <taxon>Vertebrata</taxon>
        <taxon>Euteleostomi</taxon>
        <taxon>Actinopterygii</taxon>
        <taxon>Neopterygii</taxon>
        <taxon>Teleostei</taxon>
        <taxon>Neoteleostei</taxon>
        <taxon>Acanthomorphata</taxon>
        <taxon>Ovalentaria</taxon>
        <taxon>Atherinomorphae</taxon>
        <taxon>Cyprinodontiformes</taxon>
        <taxon>Rivulidae</taxon>
        <taxon>Kryptolebias</taxon>
    </lineage>
</organism>
<dbReference type="PROSITE" id="PS50835">
    <property type="entry name" value="IG_LIKE"/>
    <property type="match status" value="1"/>
</dbReference>
<evidence type="ECO:0000256" key="6">
    <source>
        <dbReference type="SAM" id="Phobius"/>
    </source>
</evidence>
<feature type="compositionally biased region" description="Basic and acidic residues" evidence="5">
    <location>
        <begin position="1012"/>
        <end position="1026"/>
    </location>
</feature>
<keyword evidence="6" id="KW-1133">Transmembrane helix</keyword>
<feature type="compositionally biased region" description="Polar residues" evidence="5">
    <location>
        <begin position="699"/>
        <end position="713"/>
    </location>
</feature>
<feature type="compositionally biased region" description="Basic and acidic residues" evidence="5">
    <location>
        <begin position="1285"/>
        <end position="1299"/>
    </location>
</feature>
<evidence type="ECO:0000256" key="4">
    <source>
        <dbReference type="ARBA" id="ARBA00023157"/>
    </source>
</evidence>
<dbReference type="GO" id="GO:0005730">
    <property type="term" value="C:nucleolus"/>
    <property type="evidence" value="ECO:0007669"/>
    <property type="project" value="InterPro"/>
</dbReference>
<dbReference type="GeneID" id="108240194"/>
<feature type="region of interest" description="Disordered" evidence="5">
    <location>
        <begin position="1527"/>
        <end position="1557"/>
    </location>
</feature>
<feature type="signal peptide" evidence="7">
    <location>
        <begin position="1"/>
        <end position="24"/>
    </location>
</feature>
<keyword evidence="10" id="KW-1185">Reference proteome</keyword>
<evidence type="ECO:0000256" key="5">
    <source>
        <dbReference type="SAM" id="MobiDB-lite"/>
    </source>
</evidence>
<dbReference type="InterPro" id="IPR003591">
    <property type="entry name" value="Leu-rich_rpt_typical-subtyp"/>
</dbReference>
<dbReference type="Proteomes" id="UP000264800">
    <property type="component" value="Unplaced"/>
</dbReference>
<evidence type="ECO:0000256" key="3">
    <source>
        <dbReference type="ARBA" id="ARBA00022737"/>
    </source>
</evidence>
<dbReference type="Pfam" id="PF13855">
    <property type="entry name" value="LRR_8"/>
    <property type="match status" value="1"/>
</dbReference>
<feature type="region of interest" description="Disordered" evidence="5">
    <location>
        <begin position="633"/>
        <end position="1313"/>
    </location>
</feature>
<sequence length="1989" mass="223355">MAASQMSLLASGLLLVSFLRCSSPSPPCPQPCVCRRAPLLNCSSSGLTSVPRLTQDSVTELDLSHNLLGSVSLCQPRQKLRSMWLGNNSITYLSLCVERNPGDRYRRHRPGTGSRARCLTWAPALQLLSAEKNLLEQLPEGLDGVKSLQVLQLSFNRISTLQPGALSNLKELKELHLHHNLLTHLHPQMFQDLDQLRVLDMSFNMLTSLHPVMYLTLRSIGTDVGLDGNRWQCNCSMHRLQRMMVNDSSRGLQIWSIVCSSPAAISGRDLLHLEEKDLKCLNTENKSDLHQDVMVYSGSGILLPCSVQGSIWWTPRGQASVSHHNAGLLISNFSERDTGLYVCVSEEDQVLSVFNLQISKPGGARKPRSLPKLSLPQAEKRSQNTTHPDLALAVCLSIFITFLIAFIVGVLARPCIDSLWKRVTNKKSTPAANSVSTVEQRQYVNEAFSSAEEPEDPGHVRERRVTFSTVDFIEENNVQYYDTVASGDQDSISSDAVFEGQVLEAERYKQAIGESESEHLPLRRSEDKQSDDSDSGDSNEQRIQNMEFEHIPDPDELGERRSLSSCSDSSLSEKVSGEEHIAKKKPTKSKSPKLVEDLVQQRPNLASEVAVTQISIEGKSENPRLSSRSFDDCLLHTNKTNPSDSDVSHENDLFEFSDSVESPTARSGNVFDSLHKPKQTLTSTSDKQKMEDMSSSSSYISENEPTHYTVNSDPDSEQDVRYGVQSQRVDPVKNSYDTKSPAGRPHYTSSSDSSETNEDSMQNKRKQKTYRKEITDLKAGHHRSRIKDRSDVRAQTLPSDFSSSDESTNQEISDMQNQRMTTWTRVPVSQPKTPYSSTQWPSVDLKHIPRIKRRLDIKGPSPRLVSSSSSDSEDEKVPFKKQEQQEVHVSRPPIKVSQTVTKEPENQWPAIDLRGVTRIKRRLDVKAPSPRSDSFSSSDSEDEATKQIQKPAYEELHVSRPPIKVSQTVTKEPENQWPAIDLRGITQIKRQLDIKGPSTKSDSSSSSDSEDEKVHIKKQEQQEVHVSRPPIKVSQTVTKEPENQWPAIDLRGVTRIKRRLDIKGPSTRSDSSSSSDSEDEATKQIQKPVYEELHVSRPPIKVSQTVTKEPENQWPASDLRGITQIKRRLDVKAPLPRSDSSSSSDSEDEKVPIKKQEQQEVHVSIPPIKVSQTVTKEPENQWPAIDLRGVTRIKRRLDVKAPSPRSDSSSSSDSEDEKVPIKKQEQQEVHVSRPQIKVSQTVTKEPENQWPAIDLRGITQIKRRLDVKAPSPRSDSSSSSDSEDEKVPIKKQEQQEVHVSRPPIKVSQTVTKEPENQWPAIVLERVTQIKRRLDIKASSPRSDSSSSSDSENEATKQIQKPVYDELHVSRPPIKVSQTVTKEPENQWPALNHEQVTRIKRRLDIKGPSPINDLSSSEATGHFKKQEQNDLHVLRPGMETSDVLTTFENKFKQSPEVLVMDISHAPKKDHNIILEKYTAVSEDLQNQPTSNTISSTPEINPEINPELQTRWATMNLGISRFRRRLEITSPTTKPPNLPSSPLPDSPHSSSNESVPERRTRLQRRIVGMQELVYTDSSCLPENTPVNVSPTLKDPHNKFNFLAEAKSSVTENETKPDQAIKRYRDTWVDEKASATASQHYPHSSSSSDSEDKTIDPSVPDLSLSVPRIQRHLNIKAPSQELSNTQSFFSKNEKGVSKYSEMQSRQTILGTADESLITYKRSIIKSSSLPKNSFSQTVDQTFIAQENSYRNTSHAPRLSPNMSFDNIVKGKIRQPRSNTDVDLLPEIKWMRVGHHLSDRSTFSPAGLNAMLPSLQQASLAEPQSLPLEATNSTSGIDKMQDSGKLDETLLNKYSSLGSEGASFSDSFDLLGISPHNTNEKEDKRENKGLNALKVMSLERKLWEGDLSKDPFLLSDDYSSQDDSNFMYNQSEKDSEIPSNEPLRRISSSSMEKKRDADLFLLYGVPRYIRHDFKAPMQETPPPPVPETPLPDD</sequence>
<protein>
    <submittedName>
        <fullName evidence="9">Leucine rich repeat containing 66</fullName>
    </submittedName>
</protein>
<feature type="compositionally biased region" description="Basic and acidic residues" evidence="5">
    <location>
        <begin position="547"/>
        <end position="562"/>
    </location>
</feature>
<dbReference type="SMART" id="SM00369">
    <property type="entry name" value="LRR_TYP"/>
    <property type="match status" value="4"/>
</dbReference>
<dbReference type="PANTHER" id="PTHR23216:SF1">
    <property type="entry name" value="NUCLEOLAR AND COILED-BODY PHOSPHOPROTEIN 1"/>
    <property type="match status" value="1"/>
</dbReference>
<feature type="compositionally biased region" description="Basic and acidic residues" evidence="5">
    <location>
        <begin position="770"/>
        <end position="779"/>
    </location>
</feature>
<feature type="compositionally biased region" description="Polar residues" evidence="5">
    <location>
        <begin position="830"/>
        <end position="841"/>
    </location>
</feature>
<evidence type="ECO:0000313" key="9">
    <source>
        <dbReference type="Ensembl" id="ENSKMAP00000017064.1"/>
    </source>
</evidence>
<dbReference type="OMA" id="DPDAKWP"/>
<dbReference type="InterPro" id="IPR007110">
    <property type="entry name" value="Ig-like_dom"/>
</dbReference>
<dbReference type="GeneTree" id="ENSGT00390000014817"/>
<dbReference type="PANTHER" id="PTHR23216">
    <property type="entry name" value="NUCLEOLAR AND COILED-BODY PHOSPHOPROTEIN 1"/>
    <property type="match status" value="1"/>
</dbReference>
<feature type="region of interest" description="Disordered" evidence="5">
    <location>
        <begin position="1969"/>
        <end position="1989"/>
    </location>
</feature>
<reference evidence="9" key="1">
    <citation type="submission" date="2025-08" db="UniProtKB">
        <authorList>
            <consortium name="Ensembl"/>
        </authorList>
    </citation>
    <scope>IDENTIFICATION</scope>
</reference>
<dbReference type="Gene3D" id="3.80.10.10">
    <property type="entry name" value="Ribonuclease Inhibitor"/>
    <property type="match status" value="2"/>
</dbReference>
<dbReference type="InterPro" id="IPR036179">
    <property type="entry name" value="Ig-like_dom_sf"/>
</dbReference>
<dbReference type="SUPFAM" id="SSF52058">
    <property type="entry name" value="L domain-like"/>
    <property type="match status" value="1"/>
</dbReference>
<dbReference type="InterPro" id="IPR000372">
    <property type="entry name" value="LRRNT"/>
</dbReference>
<dbReference type="STRING" id="37003.ENSKMAP00000017064"/>
<dbReference type="CDD" id="cd00096">
    <property type="entry name" value="Ig"/>
    <property type="match status" value="1"/>
</dbReference>
<keyword evidence="6" id="KW-0472">Membrane</keyword>
<feature type="compositionally biased region" description="Basic and acidic residues" evidence="5">
    <location>
        <begin position="1149"/>
        <end position="1160"/>
    </location>
</feature>
<feature type="transmembrane region" description="Helical" evidence="6">
    <location>
        <begin position="390"/>
        <end position="412"/>
    </location>
</feature>
<keyword evidence="2 7" id="KW-0732">Signal</keyword>
<dbReference type="InterPro" id="IPR001611">
    <property type="entry name" value="Leu-rich_rpt"/>
</dbReference>
<dbReference type="InterPro" id="IPR003599">
    <property type="entry name" value="Ig_sub"/>
</dbReference>
<proteinExistence type="predicted"/>
<feature type="compositionally biased region" description="Low complexity" evidence="5">
    <location>
        <begin position="1338"/>
        <end position="1349"/>
    </location>
</feature>
<dbReference type="Gene3D" id="2.60.40.10">
    <property type="entry name" value="Immunoglobulins"/>
    <property type="match status" value="1"/>
</dbReference>
<dbReference type="SUPFAM" id="SSF48726">
    <property type="entry name" value="Immunoglobulin"/>
    <property type="match status" value="1"/>
</dbReference>
<feature type="compositionally biased region" description="Low complexity" evidence="5">
    <location>
        <begin position="563"/>
        <end position="572"/>
    </location>
</feature>
<feature type="compositionally biased region" description="Basic and acidic residues" evidence="5">
    <location>
        <begin position="516"/>
        <end position="531"/>
    </location>
</feature>
<feature type="compositionally biased region" description="Pro residues" evidence="5">
    <location>
        <begin position="1531"/>
        <end position="1543"/>
    </location>
</feature>
<dbReference type="KEGG" id="kmr:108240194"/>
<evidence type="ECO:0000256" key="1">
    <source>
        <dbReference type="ARBA" id="ARBA00022614"/>
    </source>
</evidence>
<keyword evidence="3" id="KW-0677">Repeat</keyword>
<keyword evidence="4" id="KW-1015">Disulfide bond</keyword>
<feature type="chain" id="PRO_5018667447" evidence="7">
    <location>
        <begin position="25"/>
        <end position="1989"/>
    </location>
</feature>
<keyword evidence="6" id="KW-0812">Transmembrane</keyword>
<dbReference type="PROSITE" id="PS51450">
    <property type="entry name" value="LRR"/>
    <property type="match status" value="2"/>
</dbReference>
<evidence type="ECO:0000256" key="2">
    <source>
        <dbReference type="ARBA" id="ARBA00022729"/>
    </source>
</evidence>
<dbReference type="InterPro" id="IPR013783">
    <property type="entry name" value="Ig-like_fold"/>
</dbReference>
<dbReference type="Ensembl" id="ENSKMAT00000017301.1">
    <property type="protein sequence ID" value="ENSKMAP00000017064.1"/>
    <property type="gene ID" value="ENSKMAG00000012738.1"/>
</dbReference>